<evidence type="ECO:0000313" key="2">
    <source>
        <dbReference type="EMBL" id="PKK63310.1"/>
    </source>
</evidence>
<comment type="caution">
    <text evidence="2">The sequence shown here is derived from an EMBL/GenBank/DDBJ whole genome shotgun (WGS) entry which is preliminary data.</text>
</comment>
<reference evidence="2 3" key="1">
    <citation type="submission" date="2016-04" db="EMBL/GenBank/DDBJ databases">
        <title>Genome analyses suggest a sexual origin of heterokaryosis in a supposedly ancient asexual fungus.</title>
        <authorList>
            <person name="Ropars J."/>
            <person name="Sedzielewska K."/>
            <person name="Noel J."/>
            <person name="Charron P."/>
            <person name="Farinelli L."/>
            <person name="Marton T."/>
            <person name="Kruger M."/>
            <person name="Pelin A."/>
            <person name="Brachmann A."/>
            <person name="Corradi N."/>
        </authorList>
    </citation>
    <scope>NUCLEOTIDE SEQUENCE [LARGE SCALE GENOMIC DNA]</scope>
    <source>
        <strain evidence="2 3">C2</strain>
    </source>
</reference>
<accession>A0A2N1MNU6</accession>
<evidence type="ECO:0000256" key="1">
    <source>
        <dbReference type="SAM" id="Phobius"/>
    </source>
</evidence>
<keyword evidence="1" id="KW-1133">Transmembrane helix</keyword>
<dbReference type="AlphaFoldDB" id="A0A2N1MNU6"/>
<dbReference type="VEuPathDB" id="FungiDB:RhiirA1_467196"/>
<reference evidence="2 3" key="2">
    <citation type="submission" date="2017-10" db="EMBL/GenBank/DDBJ databases">
        <title>Extensive intraspecific genome diversity in a model arbuscular mycorrhizal fungus.</title>
        <authorList>
            <person name="Chen E.C.H."/>
            <person name="Morin E."/>
            <person name="Baudet D."/>
            <person name="Noel J."/>
            <person name="Ndikumana S."/>
            <person name="Charron P."/>
            <person name="St-Onge C."/>
            <person name="Giorgi J."/>
            <person name="Grigoriev I.V."/>
            <person name="Roux C."/>
            <person name="Martin F.M."/>
            <person name="Corradi N."/>
        </authorList>
    </citation>
    <scope>NUCLEOTIDE SEQUENCE [LARGE SCALE GENOMIC DNA]</scope>
    <source>
        <strain evidence="2 3">C2</strain>
    </source>
</reference>
<protein>
    <submittedName>
        <fullName evidence="2">Uncharacterized protein</fullName>
    </submittedName>
</protein>
<dbReference type="VEuPathDB" id="FungiDB:FUN_020854"/>
<name>A0A2N1MNU6_9GLOM</name>
<dbReference type="VEuPathDB" id="FungiDB:RhiirFUN_000304"/>
<gene>
    <name evidence="2" type="ORF">RhiirC2_717072</name>
</gene>
<dbReference type="EMBL" id="LLXL01001680">
    <property type="protein sequence ID" value="PKK63310.1"/>
    <property type="molecule type" value="Genomic_DNA"/>
</dbReference>
<keyword evidence="1" id="KW-0812">Transmembrane</keyword>
<sequence length="215" mass="24613">MTLNYDERPCTNFYLVLFICLSKGDTELRGNLKSIKSDIVFIIVLFLMFFKTFAFVTYGDCDNDGSIVSEIIFPAAGVVRLQLVQPDKRDDPNLYPCCLQQGVMLLENYMIYKDDGSKDPLFTFVGDRTWVNGYDGSNILQKDDDCDRSSFKCDQLYEGDYAYTRFDNFDASKLTPGDAIIVSMTTYSHCYYASETICVGSCKPLFHMHYWPLPN</sequence>
<keyword evidence="1" id="KW-0472">Membrane</keyword>
<organism evidence="2 3">
    <name type="scientific">Rhizophagus irregularis</name>
    <dbReference type="NCBI Taxonomy" id="588596"/>
    <lineage>
        <taxon>Eukaryota</taxon>
        <taxon>Fungi</taxon>
        <taxon>Fungi incertae sedis</taxon>
        <taxon>Mucoromycota</taxon>
        <taxon>Glomeromycotina</taxon>
        <taxon>Glomeromycetes</taxon>
        <taxon>Glomerales</taxon>
        <taxon>Glomeraceae</taxon>
        <taxon>Rhizophagus</taxon>
    </lineage>
</organism>
<evidence type="ECO:0000313" key="3">
    <source>
        <dbReference type="Proteomes" id="UP000233469"/>
    </source>
</evidence>
<feature type="transmembrane region" description="Helical" evidence="1">
    <location>
        <begin position="39"/>
        <end position="59"/>
    </location>
</feature>
<dbReference type="Proteomes" id="UP000233469">
    <property type="component" value="Unassembled WGS sequence"/>
</dbReference>
<proteinExistence type="predicted"/>